<dbReference type="Gramene" id="TKW37042">
    <property type="protein sequence ID" value="TKW37042"/>
    <property type="gene ID" value="SEVIR_1G021600v2"/>
</dbReference>
<evidence type="ECO:0000256" key="1">
    <source>
        <dbReference type="SAM" id="MobiDB-lite"/>
    </source>
</evidence>
<protein>
    <recommendedName>
        <fullName evidence="4">DUF4283 domain-containing protein</fullName>
    </recommendedName>
</protein>
<feature type="region of interest" description="Disordered" evidence="1">
    <location>
        <begin position="204"/>
        <end position="256"/>
    </location>
</feature>
<evidence type="ECO:0000313" key="3">
    <source>
        <dbReference type="Proteomes" id="UP000298652"/>
    </source>
</evidence>
<dbReference type="OMA" id="IRIWPRA"/>
<dbReference type="PANTHER" id="PTHR34303:SF3">
    <property type="entry name" value="CCHC-TYPE DOMAIN-CONTAINING PROTEIN"/>
    <property type="match status" value="1"/>
</dbReference>
<evidence type="ECO:0000313" key="2">
    <source>
        <dbReference type="EMBL" id="TKW37042.1"/>
    </source>
</evidence>
<dbReference type="PANTHER" id="PTHR34303">
    <property type="entry name" value="OS01G0890400 PROTEIN-RELATED"/>
    <property type="match status" value="1"/>
</dbReference>
<organism evidence="2 3">
    <name type="scientific">Setaria viridis</name>
    <name type="common">Green bristlegrass</name>
    <name type="synonym">Setaria italica subsp. viridis</name>
    <dbReference type="NCBI Taxonomy" id="4556"/>
    <lineage>
        <taxon>Eukaryota</taxon>
        <taxon>Viridiplantae</taxon>
        <taxon>Streptophyta</taxon>
        <taxon>Embryophyta</taxon>
        <taxon>Tracheophyta</taxon>
        <taxon>Spermatophyta</taxon>
        <taxon>Magnoliopsida</taxon>
        <taxon>Liliopsida</taxon>
        <taxon>Poales</taxon>
        <taxon>Poaceae</taxon>
        <taxon>PACMAD clade</taxon>
        <taxon>Panicoideae</taxon>
        <taxon>Panicodae</taxon>
        <taxon>Paniceae</taxon>
        <taxon>Cenchrinae</taxon>
        <taxon>Setaria</taxon>
    </lineage>
</organism>
<name>A0A4U6W4P2_SETVI</name>
<dbReference type="EMBL" id="CM016552">
    <property type="protein sequence ID" value="TKW37042.1"/>
    <property type="molecule type" value="Genomic_DNA"/>
</dbReference>
<keyword evidence="3" id="KW-1185">Reference proteome</keyword>
<accession>A0A4U6W4P2</accession>
<proteinExistence type="predicted"/>
<dbReference type="AlphaFoldDB" id="A0A4U6W4P2"/>
<reference evidence="2" key="1">
    <citation type="submission" date="2019-03" db="EMBL/GenBank/DDBJ databases">
        <title>WGS assembly of Setaria viridis.</title>
        <authorList>
            <person name="Huang P."/>
            <person name="Jenkins J."/>
            <person name="Grimwood J."/>
            <person name="Barry K."/>
            <person name="Healey A."/>
            <person name="Mamidi S."/>
            <person name="Sreedasyam A."/>
            <person name="Shu S."/>
            <person name="Feldman M."/>
            <person name="Wu J."/>
            <person name="Yu Y."/>
            <person name="Chen C."/>
            <person name="Johnson J."/>
            <person name="Rokhsar D."/>
            <person name="Baxter I."/>
            <person name="Schmutz J."/>
            <person name="Brutnell T."/>
            <person name="Kellogg E."/>
        </authorList>
    </citation>
    <scope>NUCLEOTIDE SEQUENCE [LARGE SCALE GENOMIC DNA]</scope>
</reference>
<evidence type="ECO:0008006" key="4">
    <source>
        <dbReference type="Google" id="ProtNLM"/>
    </source>
</evidence>
<dbReference type="Proteomes" id="UP000298652">
    <property type="component" value="Chromosome 1"/>
</dbReference>
<gene>
    <name evidence="2" type="ORF">SEVIR_1G021600v2</name>
</gene>
<sequence length="335" mass="36865">MLLRFASAAQRELVRNMSPIDYQGGRLELERPQETSNRFFRVPDWLAYVAVTDYPPEHWDEDHIRRSLSGFCNVMGINPTCLTGFDFSPLRLVIKVNHRLEIPSELWVDADDMILGGSIASIMPIRIWPRAEQVGVAELFSPSLGHHHHRTTLRPPRRLWACLGQSSPTTHNAPHHHNQIQPGAHAALLHLAALHALAKLSVTPPQLPSPRAPPSSLVGSSEEHGDLEDETFAYPLPSPAPRARNSVPKKRQSSRIAAKANGNFVHSTDKAMQLKALQNSLAPCSSKLKSVVEQRKILSKSKIQLSTADLRKLVAAAGVGHLPADGLAMVPSVPE</sequence>